<evidence type="ECO:0000313" key="1">
    <source>
        <dbReference type="EMBL" id="CAB4150516.1"/>
    </source>
</evidence>
<name>A0A6J5MZP9_9CAUD</name>
<organism evidence="1">
    <name type="scientific">uncultured Caudovirales phage</name>
    <dbReference type="NCBI Taxonomy" id="2100421"/>
    <lineage>
        <taxon>Viruses</taxon>
        <taxon>Duplodnaviria</taxon>
        <taxon>Heunggongvirae</taxon>
        <taxon>Uroviricota</taxon>
        <taxon>Caudoviricetes</taxon>
        <taxon>Peduoviridae</taxon>
        <taxon>Maltschvirus</taxon>
        <taxon>Maltschvirus maltsch</taxon>
    </lineage>
</organism>
<reference evidence="1" key="1">
    <citation type="submission" date="2020-04" db="EMBL/GenBank/DDBJ databases">
        <authorList>
            <person name="Chiriac C."/>
            <person name="Salcher M."/>
            <person name="Ghai R."/>
            <person name="Kavagutti S V."/>
        </authorList>
    </citation>
    <scope>NUCLEOTIDE SEQUENCE</scope>
</reference>
<protein>
    <submittedName>
        <fullName evidence="1">Uncharacterized protein</fullName>
    </submittedName>
</protein>
<sequence length="183" mass="20814">MAKILRPCTPLDDEAKPWERFREETPKAFDAFSHFRDLPRTDRSVRAAYRSSQAQAGVTVAIEAAPPTWYEWCTRWKWRERVLAFDSANDRRDQDSEADERIKSRRLRRAVLVGALRKAGSDLPSVDFSKASAADLARFLEVVVKQLREEYDDSPAQKVALGGLRTDEGAEIPIVISYAQSKT</sequence>
<gene>
    <name evidence="1" type="ORF">UFOVP567_44</name>
</gene>
<proteinExistence type="predicted"/>
<accession>A0A6J5MZP9</accession>
<dbReference type="EMBL" id="LR796544">
    <property type="protein sequence ID" value="CAB4150516.1"/>
    <property type="molecule type" value="Genomic_DNA"/>
</dbReference>